<reference evidence="1" key="1">
    <citation type="submission" date="2022-10" db="EMBL/GenBank/DDBJ databases">
        <title>Puccinia triticina Genome sequencing and assembly.</title>
        <authorList>
            <person name="Li C."/>
        </authorList>
    </citation>
    <scope>NUCLEOTIDE SEQUENCE</scope>
    <source>
        <strain evidence="1">Pt15</strain>
    </source>
</reference>
<sequence length="336" mass="36905">MGNGGLPPGFNSFQPLGGAPPVPNLPIDPIVLPPNMQYLVNIGVPVLPQAEVAALELMNETERAVIIMSSLRFLIGRGGARPGAAPTGPNRAEAASEAEQIRRFNYHGKEREFMRSAAREAMLIPDIEAYTRDNREQSVFRLVMATINRQPPAHLRTHYPPGYAAGHRLAVNHTQAEVKRQIKNVRHQVRNILLTGIVPQTNGDLPAIPHINRCAREVWRYLNAGPTLTNGEIDTLLSHMDNIMFKARVAFLRLATIENHFDPASRTVSQWEQIDHHLADLCERGGDASAAWARLVCQKDKAFFGSSPMLANVNRADCVCPTAEEVAALAADMADA</sequence>
<organism evidence="1 2">
    <name type="scientific">Puccinia triticina</name>
    <dbReference type="NCBI Taxonomy" id="208348"/>
    <lineage>
        <taxon>Eukaryota</taxon>
        <taxon>Fungi</taxon>
        <taxon>Dikarya</taxon>
        <taxon>Basidiomycota</taxon>
        <taxon>Pucciniomycotina</taxon>
        <taxon>Pucciniomycetes</taxon>
        <taxon>Pucciniales</taxon>
        <taxon>Pucciniaceae</taxon>
        <taxon>Puccinia</taxon>
    </lineage>
</organism>
<dbReference type="RefSeq" id="XP_053023321.1">
    <property type="nucleotide sequence ID" value="XM_053172126.1"/>
</dbReference>
<keyword evidence="2" id="KW-1185">Reference proteome</keyword>
<evidence type="ECO:0000313" key="1">
    <source>
        <dbReference type="EMBL" id="WAQ87766.1"/>
    </source>
</evidence>
<evidence type="ECO:0000313" key="2">
    <source>
        <dbReference type="Proteomes" id="UP001164743"/>
    </source>
</evidence>
<accession>A0ABY7CR64</accession>
<protein>
    <submittedName>
        <fullName evidence="1">Uncharacterized protein</fullName>
    </submittedName>
</protein>
<dbReference type="GeneID" id="77813021"/>
<gene>
    <name evidence="1" type="ORF">PtA15_8A672</name>
</gene>
<dbReference type="EMBL" id="CP110428">
    <property type="protein sequence ID" value="WAQ87766.1"/>
    <property type="molecule type" value="Genomic_DNA"/>
</dbReference>
<name>A0ABY7CR64_9BASI</name>
<dbReference type="Proteomes" id="UP001164743">
    <property type="component" value="Chromosome 8A"/>
</dbReference>
<proteinExistence type="predicted"/>